<dbReference type="PANTHER" id="PTHR30538">
    <property type="entry name" value="LYSINE 2,3-AMINOMUTASE-RELATED"/>
    <property type="match status" value="1"/>
</dbReference>
<keyword evidence="1" id="KW-0411">Iron-sulfur</keyword>
<evidence type="ECO:0000313" key="2">
    <source>
        <dbReference type="EMBL" id="GGG66208.1"/>
    </source>
</evidence>
<dbReference type="Proteomes" id="UP000600247">
    <property type="component" value="Unassembled WGS sequence"/>
</dbReference>
<dbReference type="InterPro" id="IPR003739">
    <property type="entry name" value="Lys_aminomutase/Glu_NH3_mut"/>
</dbReference>
<organism evidence="2 3">
    <name type="scientific">Paenibacillus radicis</name>
    <name type="common">ex Gao et al. 2016</name>
    <dbReference type="NCBI Taxonomy" id="1737354"/>
    <lineage>
        <taxon>Bacteria</taxon>
        <taxon>Bacillati</taxon>
        <taxon>Bacillota</taxon>
        <taxon>Bacilli</taxon>
        <taxon>Bacillales</taxon>
        <taxon>Paenibacillaceae</taxon>
        <taxon>Paenibacillus</taxon>
    </lineage>
</organism>
<name>A0A917LYV5_9BACL</name>
<gene>
    <name evidence="2" type="ORF">GCM10010918_20800</name>
</gene>
<evidence type="ECO:0000313" key="3">
    <source>
        <dbReference type="Proteomes" id="UP000600247"/>
    </source>
</evidence>
<sequence>MPQPKYSVTLNNGNPIVLEEDAQLAELIHARSREEFPADTRIQVTTQFNRPSDLTPEARASLEELHQAGAILVNHTPILKGINDDPFLLSHMLNQLAWIGVTPSLVFIQHPESSDRGVSVPLKRAFQVVEGAKALISANGNPLKLVMYHSSGKIEIVSIDNGKAYLRYHHSKYGRDGHFMMLDCPDDAIWFDELPGSEPYGRVGDGAAFM</sequence>
<keyword evidence="1" id="KW-0479">Metal-binding</keyword>
<dbReference type="InterPro" id="IPR013785">
    <property type="entry name" value="Aldolase_TIM"/>
</dbReference>
<evidence type="ECO:0000256" key="1">
    <source>
        <dbReference type="ARBA" id="ARBA00022485"/>
    </source>
</evidence>
<reference evidence="2 3" key="1">
    <citation type="journal article" date="2014" name="Int. J. Syst. Evol. Microbiol.">
        <title>Complete genome sequence of Corynebacterium casei LMG S-19264T (=DSM 44701T), isolated from a smear-ripened cheese.</title>
        <authorList>
            <consortium name="US DOE Joint Genome Institute (JGI-PGF)"/>
            <person name="Walter F."/>
            <person name="Albersmeier A."/>
            <person name="Kalinowski J."/>
            <person name="Ruckert C."/>
        </authorList>
    </citation>
    <scope>NUCLEOTIDE SEQUENCE [LARGE SCALE GENOMIC DNA]</scope>
    <source>
        <strain evidence="2 3">CGMCC 1.15286</strain>
    </source>
</reference>
<dbReference type="EMBL" id="BMHY01000003">
    <property type="protein sequence ID" value="GGG66208.1"/>
    <property type="molecule type" value="Genomic_DNA"/>
</dbReference>
<dbReference type="Gene3D" id="3.20.20.70">
    <property type="entry name" value="Aldolase class I"/>
    <property type="match status" value="1"/>
</dbReference>
<evidence type="ECO:0008006" key="4">
    <source>
        <dbReference type="Google" id="ProtNLM"/>
    </source>
</evidence>
<dbReference type="RefSeq" id="WP_188888938.1">
    <property type="nucleotide sequence ID" value="NZ_BMHY01000003.1"/>
</dbReference>
<comment type="caution">
    <text evidence="2">The sequence shown here is derived from an EMBL/GenBank/DDBJ whole genome shotgun (WGS) entry which is preliminary data.</text>
</comment>
<proteinExistence type="predicted"/>
<accession>A0A917LYV5</accession>
<dbReference type="AlphaFoldDB" id="A0A917LYV5"/>
<protein>
    <recommendedName>
        <fullName evidence="4">Radical SAM protein</fullName>
    </recommendedName>
</protein>
<keyword evidence="1" id="KW-0408">Iron</keyword>
<keyword evidence="3" id="KW-1185">Reference proteome</keyword>
<keyword evidence="1" id="KW-0004">4Fe-4S</keyword>
<dbReference type="PANTHER" id="PTHR30538:SF0">
    <property type="entry name" value="L-LYSINE 2,3-AMINOMUTASE AQ_1632-RELATED"/>
    <property type="match status" value="1"/>
</dbReference>
<dbReference type="GO" id="GO:0051539">
    <property type="term" value="F:4 iron, 4 sulfur cluster binding"/>
    <property type="evidence" value="ECO:0007669"/>
    <property type="project" value="UniProtKB-KW"/>
</dbReference>